<reference evidence="9 10" key="1">
    <citation type="journal article" date="2018" name="PLoS Genet.">
        <title>Population sequencing reveals clonal diversity and ancestral inbreeding in the grapevine cultivar Chardonnay.</title>
        <authorList>
            <person name="Roach M.J."/>
            <person name="Johnson D.L."/>
            <person name="Bohlmann J."/>
            <person name="van Vuuren H.J."/>
            <person name="Jones S.J."/>
            <person name="Pretorius I.S."/>
            <person name="Schmidt S.A."/>
            <person name="Borneman A.R."/>
        </authorList>
    </citation>
    <scope>NUCLEOTIDE SEQUENCE [LARGE SCALE GENOMIC DNA]</scope>
    <source>
        <strain evidence="10">cv. Chardonnay</strain>
        <tissue evidence="9">Leaf</tissue>
    </source>
</reference>
<evidence type="ECO:0000313" key="10">
    <source>
        <dbReference type="Proteomes" id="UP000288805"/>
    </source>
</evidence>
<evidence type="ECO:0000256" key="7">
    <source>
        <dbReference type="ARBA" id="ARBA00022989"/>
    </source>
</evidence>
<dbReference type="PANTHER" id="PTHR13036:SF0">
    <property type="entry name" value="CHITOBIOSYLDIPHOSPHODOLICHOL BETA-MANNOSYLTRANSFERASE"/>
    <property type="match status" value="1"/>
</dbReference>
<keyword evidence="5" id="KW-0812">Transmembrane</keyword>
<protein>
    <submittedName>
        <fullName evidence="9">UDP-glycosyltransferase TURAN</fullName>
    </submittedName>
</protein>
<comment type="pathway">
    <text evidence="2">Protein modification; protein glycosylation.</text>
</comment>
<dbReference type="Proteomes" id="UP000288805">
    <property type="component" value="Unassembled WGS sequence"/>
</dbReference>
<evidence type="ECO:0000256" key="2">
    <source>
        <dbReference type="ARBA" id="ARBA00004922"/>
    </source>
</evidence>
<evidence type="ECO:0000313" key="9">
    <source>
        <dbReference type="EMBL" id="RVX22485.1"/>
    </source>
</evidence>
<dbReference type="EMBL" id="QGNW01000003">
    <property type="protein sequence ID" value="RVX22485.1"/>
    <property type="molecule type" value="Genomic_DNA"/>
</dbReference>
<keyword evidence="4 9" id="KW-0808">Transferase</keyword>
<proteinExistence type="predicted"/>
<keyword evidence="3" id="KW-0328">Glycosyltransferase</keyword>
<sequence length="129" mass="14403">MSGRKEENIGRRGRAAVVVLGDIGRSPRMQYHALSLARQASLEVDIVAYGDSINMIGTISDEFGRLGKFKSILSSYEDRRLPLKMRINEEGNQLIKLAVVPLPLNMIEAHFSQITRHELPLKGKRIGSC</sequence>
<evidence type="ECO:0000256" key="3">
    <source>
        <dbReference type="ARBA" id="ARBA00022676"/>
    </source>
</evidence>
<evidence type="ECO:0000256" key="8">
    <source>
        <dbReference type="ARBA" id="ARBA00023136"/>
    </source>
</evidence>
<dbReference type="AlphaFoldDB" id="A0A438KMQ4"/>
<dbReference type="PANTHER" id="PTHR13036">
    <property type="entry name" value="BETA1,4 MANNOSYLTRANSFERASE"/>
    <property type="match status" value="1"/>
</dbReference>
<name>A0A438KMQ4_VITVI</name>
<gene>
    <name evidence="9" type="primary">TUN_1</name>
    <name evidence="9" type="ORF">CK203_012751</name>
</gene>
<organism evidence="9 10">
    <name type="scientific">Vitis vinifera</name>
    <name type="common">Grape</name>
    <dbReference type="NCBI Taxonomy" id="29760"/>
    <lineage>
        <taxon>Eukaryota</taxon>
        <taxon>Viridiplantae</taxon>
        <taxon>Streptophyta</taxon>
        <taxon>Embryophyta</taxon>
        <taxon>Tracheophyta</taxon>
        <taxon>Spermatophyta</taxon>
        <taxon>Magnoliopsida</taxon>
        <taxon>eudicotyledons</taxon>
        <taxon>Gunneridae</taxon>
        <taxon>Pentapetalae</taxon>
        <taxon>rosids</taxon>
        <taxon>Vitales</taxon>
        <taxon>Vitaceae</taxon>
        <taxon>Viteae</taxon>
        <taxon>Vitis</taxon>
    </lineage>
</organism>
<dbReference type="GO" id="GO:0005789">
    <property type="term" value="C:endoplasmic reticulum membrane"/>
    <property type="evidence" value="ECO:0007669"/>
    <property type="project" value="UniProtKB-SubCell"/>
</dbReference>
<keyword evidence="7" id="KW-1133">Transmembrane helix</keyword>
<evidence type="ECO:0000256" key="4">
    <source>
        <dbReference type="ARBA" id="ARBA00022679"/>
    </source>
</evidence>
<comment type="caution">
    <text evidence="9">The sequence shown here is derived from an EMBL/GenBank/DDBJ whole genome shotgun (WGS) entry which is preliminary data.</text>
</comment>
<dbReference type="InterPro" id="IPR026051">
    <property type="entry name" value="ALG1-like"/>
</dbReference>
<dbReference type="GO" id="GO:0000030">
    <property type="term" value="F:mannosyltransferase activity"/>
    <property type="evidence" value="ECO:0007669"/>
    <property type="project" value="InterPro"/>
</dbReference>
<evidence type="ECO:0000256" key="1">
    <source>
        <dbReference type="ARBA" id="ARBA00004389"/>
    </source>
</evidence>
<keyword evidence="6" id="KW-0256">Endoplasmic reticulum</keyword>
<evidence type="ECO:0000256" key="5">
    <source>
        <dbReference type="ARBA" id="ARBA00022692"/>
    </source>
</evidence>
<comment type="subcellular location">
    <subcellularLocation>
        <location evidence="1">Endoplasmic reticulum membrane</location>
        <topology evidence="1">Single-pass membrane protein</topology>
    </subcellularLocation>
</comment>
<evidence type="ECO:0000256" key="6">
    <source>
        <dbReference type="ARBA" id="ARBA00022824"/>
    </source>
</evidence>
<keyword evidence="8" id="KW-0472">Membrane</keyword>
<accession>A0A438KMQ4</accession>